<evidence type="ECO:0000313" key="2">
    <source>
        <dbReference type="EMBL" id="KAH0221478.1"/>
    </source>
</evidence>
<dbReference type="InterPro" id="IPR038883">
    <property type="entry name" value="AN11006-like"/>
</dbReference>
<dbReference type="PANTHER" id="PTHR42085">
    <property type="entry name" value="F-BOX DOMAIN-CONTAINING PROTEIN"/>
    <property type="match status" value="1"/>
</dbReference>
<feature type="compositionally biased region" description="Polar residues" evidence="1">
    <location>
        <begin position="308"/>
        <end position="325"/>
    </location>
</feature>
<name>A0A9P8K865_AURME</name>
<dbReference type="PANTHER" id="PTHR42085:SF2">
    <property type="entry name" value="F-BOX DOMAIN-CONTAINING PROTEIN"/>
    <property type="match status" value="1"/>
</dbReference>
<reference evidence="2" key="1">
    <citation type="journal article" date="2021" name="J Fungi (Basel)">
        <title>Virulence traits and population genomics of the black yeast Aureobasidium melanogenum.</title>
        <authorList>
            <person name="Cernosa A."/>
            <person name="Sun X."/>
            <person name="Gostincar C."/>
            <person name="Fang C."/>
            <person name="Gunde-Cimerman N."/>
            <person name="Song Z."/>
        </authorList>
    </citation>
    <scope>NUCLEOTIDE SEQUENCE</scope>
    <source>
        <strain evidence="2">EXF-8016</strain>
    </source>
</reference>
<proteinExistence type="predicted"/>
<accession>A0A9P8K865</accession>
<feature type="region of interest" description="Disordered" evidence="1">
    <location>
        <begin position="308"/>
        <end position="391"/>
    </location>
</feature>
<evidence type="ECO:0000313" key="3">
    <source>
        <dbReference type="Proteomes" id="UP000767238"/>
    </source>
</evidence>
<feature type="non-terminal residue" evidence="2">
    <location>
        <position position="845"/>
    </location>
</feature>
<dbReference type="AlphaFoldDB" id="A0A9P8K865"/>
<dbReference type="Proteomes" id="UP000767238">
    <property type="component" value="Unassembled WGS sequence"/>
</dbReference>
<organism evidence="2 3">
    <name type="scientific">Aureobasidium melanogenum</name>
    <name type="common">Aureobasidium pullulans var. melanogenum</name>
    <dbReference type="NCBI Taxonomy" id="46634"/>
    <lineage>
        <taxon>Eukaryota</taxon>
        <taxon>Fungi</taxon>
        <taxon>Dikarya</taxon>
        <taxon>Ascomycota</taxon>
        <taxon>Pezizomycotina</taxon>
        <taxon>Dothideomycetes</taxon>
        <taxon>Dothideomycetidae</taxon>
        <taxon>Dothideales</taxon>
        <taxon>Saccotheciaceae</taxon>
        <taxon>Aureobasidium</taxon>
    </lineage>
</organism>
<feature type="compositionally biased region" description="Low complexity" evidence="1">
    <location>
        <begin position="373"/>
        <end position="383"/>
    </location>
</feature>
<evidence type="ECO:0000256" key="1">
    <source>
        <dbReference type="SAM" id="MobiDB-lite"/>
    </source>
</evidence>
<comment type="caution">
    <text evidence="2">The sequence shown here is derived from an EMBL/GenBank/DDBJ whole genome shotgun (WGS) entry which is preliminary data.</text>
</comment>
<dbReference type="EMBL" id="JAHFYH010000032">
    <property type="protein sequence ID" value="KAH0221478.1"/>
    <property type="molecule type" value="Genomic_DNA"/>
</dbReference>
<reference evidence="2" key="2">
    <citation type="submission" date="2021-08" db="EMBL/GenBank/DDBJ databases">
        <authorList>
            <person name="Gostincar C."/>
            <person name="Sun X."/>
            <person name="Song Z."/>
            <person name="Gunde-Cimerman N."/>
        </authorList>
    </citation>
    <scope>NUCLEOTIDE SEQUENCE</scope>
    <source>
        <strain evidence="2">EXF-8016</strain>
    </source>
</reference>
<protein>
    <submittedName>
        <fullName evidence="2">Uncharacterized protein</fullName>
    </submittedName>
</protein>
<gene>
    <name evidence="2" type="ORF">KCV03_g5055</name>
</gene>
<sequence>MTKPSSRSGIFDFLGLPLELRHSIYRLHLSNEGEVDYLETDYNTEEITHDEPAIKPLLGVNLLRVCKQIYNEAVPFAYDNRQWAMGYAPTTPDKLTVSCAQRLACIPPATARKIQRLSLNIEITLKTPYNLVRSIVMGDLTKLKSLRTLELFLVLGDLGVRAPRWIHQRDSTWCNAPLWVGLVCGILAQVPSHIEVVWLSTVADTDGCNFVGELDEDLLQIAQTYSGPTIKTLVPRVVPFRLLALYVLLASAALSDHNGLLCARQHPVQLRIHGHRNRRQQMSLQIVIKSVSPKLLLTAAFTSPSFENTDTRTLAQDSTPTNSEQLAHRSDGLRSRGTSKAFSQRGGHNDGLTSWIEDPGLNKEVNNSAESFTQSQQNNVNNTSDEEECPSGIDTLDCEECGGPERPWGDNSHIFHCRGIETEGYRWKDCYCMDFTDECGPCTFDRDLDDTPNDRSALQEENLDLAAGTEDLEETSIEQLHKDTTNAPDDEECPTGFDTLDCEDCGGPEHTWEINPWHFHCKGVCGFQGSFYHKRYHELEAGNGSPFWNPMPADAISRACDVIDSSGIISSLWYDIAEMFCAEVDASGGAAVMKDYTSQDFNNATRGRSRTLPPGGSMYSPRWGNLCFFHFEATAEEVGADGIAVCRRTCIDTIYSLTQSCGMAGDEQNCMASESSLGAGCCSYSYRISQPNTDETICAADWLPREQYPFTVDQATDAINQFCSDTLAQVTMPMQPEPFVQDPLVDVSTYPQRSYAYDGTIITIMAAFTDTLGIDAGEGCGPDINFDVVDYSGRCSQVLQEAVNNCETDTTTQKLGGSLIEHESENGCVMWQIWASTLAISKRKT</sequence>